<keyword evidence="1 5" id="KW-0812">Transmembrane</keyword>
<keyword evidence="2 5" id="KW-1133">Transmembrane helix</keyword>
<feature type="transmembrane region" description="Helical" evidence="5">
    <location>
        <begin position="272"/>
        <end position="291"/>
    </location>
</feature>
<gene>
    <name evidence="7" type="ORF">RRG08_056650</name>
</gene>
<keyword evidence="5" id="KW-0472">Membrane</keyword>
<feature type="region of interest" description="Disordered" evidence="4">
    <location>
        <begin position="330"/>
        <end position="367"/>
    </location>
</feature>
<dbReference type="GO" id="GO:0016020">
    <property type="term" value="C:membrane"/>
    <property type="evidence" value="ECO:0007669"/>
    <property type="project" value="InterPro"/>
</dbReference>
<feature type="compositionally biased region" description="Polar residues" evidence="4">
    <location>
        <begin position="603"/>
        <end position="634"/>
    </location>
</feature>
<feature type="compositionally biased region" description="Acidic residues" evidence="4">
    <location>
        <begin position="769"/>
        <end position="778"/>
    </location>
</feature>
<name>A0AAE0YFY7_9GAST</name>
<feature type="compositionally biased region" description="Polar residues" evidence="4">
    <location>
        <begin position="677"/>
        <end position="687"/>
    </location>
</feature>
<feature type="domain" description="Cadherin" evidence="6">
    <location>
        <begin position="56"/>
        <end position="171"/>
    </location>
</feature>
<dbReference type="InterPro" id="IPR002126">
    <property type="entry name" value="Cadherin-like_dom"/>
</dbReference>
<dbReference type="GO" id="GO:0007156">
    <property type="term" value="P:homophilic cell adhesion via plasma membrane adhesion molecules"/>
    <property type="evidence" value="ECO:0007669"/>
    <property type="project" value="InterPro"/>
</dbReference>
<feature type="compositionally biased region" description="Basic and acidic residues" evidence="4">
    <location>
        <begin position="444"/>
        <end position="454"/>
    </location>
</feature>
<feature type="compositionally biased region" description="Basic residues" evidence="4">
    <location>
        <begin position="804"/>
        <end position="815"/>
    </location>
</feature>
<evidence type="ECO:0000256" key="5">
    <source>
        <dbReference type="SAM" id="Phobius"/>
    </source>
</evidence>
<sequence length="1056" mass="116376">MFHWRSDLDEEEEAGGTNFEGVTTITLYCKEPNRAEKSSSELFEVREVNEFSPEFNTSNIEISIKENTPPGTPLLTLIDWASDKDVNYRTREISDFSLAPVGTDPQALQILEVLDTSRGVVGVREDVDFDTLPADSRQLVLQLQVKDTGGLTGNATLTATIEDVDDLPPFFFYSGCSDPCTVAYRAFLSPNFTGEVDRIEPSTIQAKDGDSLNYRVTYHLVQGPDNFPDYILLDPSTAQLTVVKQLKDLGLDDLAFIVEAREVSVLRRSSQASLLISLGGVIGGVGAVASARTDDAILVAAIVLGILFFIVVVCLVAGAVLFRKKYKTPVHPEGRQPIRKDESPMAEESPGSRCQPPVPISGTGFGHHLSKSGIRENGLLGGDHRNKSAVRGEDDLITWMPIAAINDIVDLSDEDTIKKKKKMNVAPPDTQLQTRDPHGSQTAAEKDLTQRDSCPETEYAELDTPPRSRKGQDRITGNPAALDSPNDLPVMLINKTYATAAPDPPARRGHQLQSFHPDDDTEYATPRETTCSSSLGIPEARNSQKSDEPNINRSDQDDGHGSYSNKAFVKDEPQRKPPRRPGSKKPKPARDDRSVDSVAGDFSQPTASSDCYTSSAADDPESQSFHSSDGSPTGSGPLYTAENETPRLPPHRQWLTSAKTEKTEYNDCVESEETEYSVPTSNRSSYVLRSLPVPEDNDQTTVASDSLKQTQHKKQEDVKPSAQRGNKPSLPPKPASKDQLLNPTVVEEPPYATIDKLKKSPTSPKAPEDNNDDADQSGEGEGSSANDSSSHKTGSASIVLQAPARRKRPRKRSKQPRAPEEDVYDGTKDYEDLEVDSGFYTDTTKTKIKRSSRLPVMKPDPNDTRYWITTRLTSCGSHVLHRVGDTSYIVWETRLTSCGSHVLHRVGDTSYIVWETRLTSCGRHVLHRVGDTSYIVWEPQLRAQLGTGSAISMYGCWKKYRLEVVSQGDPSVAARWLSEYAGLDTAEYRPRELQDANTLGKDSARQHAIAVGMLRTLDRVLCCHEIVALGRRQMVDAGPFDVYTHRSGFSCDFIYR</sequence>
<protein>
    <recommendedName>
        <fullName evidence="6">Cadherin domain-containing protein</fullName>
    </recommendedName>
</protein>
<evidence type="ECO:0000256" key="1">
    <source>
        <dbReference type="ARBA" id="ARBA00022692"/>
    </source>
</evidence>
<dbReference type="SUPFAM" id="SSF49313">
    <property type="entry name" value="Cadherin-like"/>
    <property type="match status" value="2"/>
</dbReference>
<evidence type="ECO:0000259" key="6">
    <source>
        <dbReference type="PROSITE" id="PS50268"/>
    </source>
</evidence>
<feature type="transmembrane region" description="Helical" evidence="5">
    <location>
        <begin position="297"/>
        <end position="322"/>
    </location>
</feature>
<evidence type="ECO:0000256" key="3">
    <source>
        <dbReference type="PROSITE-ProRule" id="PRU00043"/>
    </source>
</evidence>
<dbReference type="PRINTS" id="PR00205">
    <property type="entry name" value="CADHERIN"/>
</dbReference>
<keyword evidence="3" id="KW-0106">Calcium</keyword>
<comment type="caution">
    <text evidence="7">The sequence shown here is derived from an EMBL/GenBank/DDBJ whole genome shotgun (WGS) entry which is preliminary data.</text>
</comment>
<feature type="compositionally biased region" description="Basic and acidic residues" evidence="4">
    <location>
        <begin position="464"/>
        <end position="473"/>
    </location>
</feature>
<feature type="compositionally biased region" description="Basic and acidic residues" evidence="4">
    <location>
        <begin position="817"/>
        <end position="828"/>
    </location>
</feature>
<dbReference type="AlphaFoldDB" id="A0AAE0YFY7"/>
<dbReference type="CDD" id="cd11304">
    <property type="entry name" value="Cadherin_repeat"/>
    <property type="match status" value="1"/>
</dbReference>
<feature type="region of interest" description="Disordered" evidence="4">
    <location>
        <begin position="500"/>
        <end position="828"/>
    </location>
</feature>
<feature type="compositionally biased region" description="Polar residues" evidence="4">
    <location>
        <begin position="699"/>
        <end position="709"/>
    </location>
</feature>
<dbReference type="PANTHER" id="PTHR24026:SF133">
    <property type="entry name" value="CADHERIN-RELATED FAMILY MEMBER 2"/>
    <property type="match status" value="1"/>
</dbReference>
<dbReference type="Gene3D" id="2.60.40.60">
    <property type="entry name" value="Cadherins"/>
    <property type="match status" value="2"/>
</dbReference>
<proteinExistence type="predicted"/>
<feature type="compositionally biased region" description="Basic and acidic residues" evidence="4">
    <location>
        <begin position="330"/>
        <end position="343"/>
    </location>
</feature>
<keyword evidence="8" id="KW-1185">Reference proteome</keyword>
<feature type="compositionally biased region" description="Polar residues" evidence="4">
    <location>
        <begin position="783"/>
        <end position="798"/>
    </location>
</feature>
<feature type="compositionally biased region" description="Basic residues" evidence="4">
    <location>
        <begin position="576"/>
        <end position="587"/>
    </location>
</feature>
<dbReference type="EMBL" id="JAWDGP010006255">
    <property type="protein sequence ID" value="KAK3744512.1"/>
    <property type="molecule type" value="Genomic_DNA"/>
</dbReference>
<dbReference type="PROSITE" id="PS50268">
    <property type="entry name" value="CADHERIN_2"/>
    <property type="match status" value="1"/>
</dbReference>
<evidence type="ECO:0000313" key="8">
    <source>
        <dbReference type="Proteomes" id="UP001283361"/>
    </source>
</evidence>
<feature type="compositionally biased region" description="Basic and acidic residues" evidence="4">
    <location>
        <begin position="542"/>
        <end position="560"/>
    </location>
</feature>
<evidence type="ECO:0000256" key="4">
    <source>
        <dbReference type="SAM" id="MobiDB-lite"/>
    </source>
</evidence>
<dbReference type="InterPro" id="IPR015919">
    <property type="entry name" value="Cadherin-like_sf"/>
</dbReference>
<feature type="compositionally biased region" description="Polar residues" evidence="4">
    <location>
        <begin position="430"/>
        <end position="443"/>
    </location>
</feature>
<dbReference type="PANTHER" id="PTHR24026">
    <property type="entry name" value="FAT ATYPICAL CADHERIN-RELATED"/>
    <property type="match status" value="1"/>
</dbReference>
<evidence type="ECO:0000256" key="2">
    <source>
        <dbReference type="ARBA" id="ARBA00022989"/>
    </source>
</evidence>
<feature type="region of interest" description="Disordered" evidence="4">
    <location>
        <begin position="420"/>
        <end position="487"/>
    </location>
</feature>
<dbReference type="GO" id="GO:0005509">
    <property type="term" value="F:calcium ion binding"/>
    <property type="evidence" value="ECO:0007669"/>
    <property type="project" value="UniProtKB-UniRule"/>
</dbReference>
<dbReference type="Proteomes" id="UP001283361">
    <property type="component" value="Unassembled WGS sequence"/>
</dbReference>
<accession>A0AAE0YFY7</accession>
<organism evidence="7 8">
    <name type="scientific">Elysia crispata</name>
    <name type="common">lettuce slug</name>
    <dbReference type="NCBI Taxonomy" id="231223"/>
    <lineage>
        <taxon>Eukaryota</taxon>
        <taxon>Metazoa</taxon>
        <taxon>Spiralia</taxon>
        <taxon>Lophotrochozoa</taxon>
        <taxon>Mollusca</taxon>
        <taxon>Gastropoda</taxon>
        <taxon>Heterobranchia</taxon>
        <taxon>Euthyneura</taxon>
        <taxon>Panpulmonata</taxon>
        <taxon>Sacoglossa</taxon>
        <taxon>Placobranchoidea</taxon>
        <taxon>Plakobranchidae</taxon>
        <taxon>Elysia</taxon>
    </lineage>
</organism>
<evidence type="ECO:0000313" key="7">
    <source>
        <dbReference type="EMBL" id="KAK3744512.1"/>
    </source>
</evidence>
<reference evidence="7" key="1">
    <citation type="journal article" date="2023" name="G3 (Bethesda)">
        <title>A reference genome for the long-term kleptoplast-retaining sea slug Elysia crispata morphotype clarki.</title>
        <authorList>
            <person name="Eastman K.E."/>
            <person name="Pendleton A.L."/>
            <person name="Shaikh M.A."/>
            <person name="Suttiyut T."/>
            <person name="Ogas R."/>
            <person name="Tomko P."/>
            <person name="Gavelis G."/>
            <person name="Widhalm J.R."/>
            <person name="Wisecaver J.H."/>
        </authorList>
    </citation>
    <scope>NUCLEOTIDE SEQUENCE</scope>
    <source>
        <strain evidence="7">ECLA1</strain>
    </source>
</reference>